<evidence type="ECO:0000313" key="2">
    <source>
        <dbReference type="EMBL" id="MBP1922924.1"/>
    </source>
</evidence>
<feature type="compositionally biased region" description="Gly residues" evidence="1">
    <location>
        <begin position="72"/>
        <end position="83"/>
    </location>
</feature>
<accession>A0A8T4GEJ4</accession>
<feature type="compositionally biased region" description="Basic and acidic residues" evidence="1">
    <location>
        <begin position="26"/>
        <end position="47"/>
    </location>
</feature>
<feature type="region of interest" description="Disordered" evidence="1">
    <location>
        <begin position="1"/>
        <end position="83"/>
    </location>
</feature>
<feature type="compositionally biased region" description="Basic and acidic residues" evidence="1">
    <location>
        <begin position="57"/>
        <end position="69"/>
    </location>
</feature>
<dbReference type="RefSeq" id="WP_209485526.1">
    <property type="nucleotide sequence ID" value="NZ_JAGGKQ010000013.1"/>
</dbReference>
<keyword evidence="3" id="KW-1185">Reference proteome</keyword>
<organism evidence="2 3">
    <name type="scientific">Halorubrum alkaliphilum</name>
    <dbReference type="NCBI Taxonomy" id="261290"/>
    <lineage>
        <taxon>Archaea</taxon>
        <taxon>Methanobacteriati</taxon>
        <taxon>Methanobacteriota</taxon>
        <taxon>Stenosarchaea group</taxon>
        <taxon>Halobacteria</taxon>
        <taxon>Halobacteriales</taxon>
        <taxon>Haloferacaceae</taxon>
        <taxon>Halorubrum</taxon>
    </lineage>
</organism>
<reference evidence="2" key="1">
    <citation type="submission" date="2021-03" db="EMBL/GenBank/DDBJ databases">
        <title>Genomic Encyclopedia of Type Strains, Phase IV (KMG-IV): sequencing the most valuable type-strain genomes for metagenomic binning, comparative biology and taxonomic classification.</title>
        <authorList>
            <person name="Goeker M."/>
        </authorList>
    </citation>
    <scope>NUCLEOTIDE SEQUENCE</scope>
    <source>
        <strain evidence="2">DSM 23564</strain>
    </source>
</reference>
<dbReference type="EMBL" id="JAGGKQ010000013">
    <property type="protein sequence ID" value="MBP1922924.1"/>
    <property type="molecule type" value="Genomic_DNA"/>
</dbReference>
<dbReference type="Proteomes" id="UP000823588">
    <property type="component" value="Unassembled WGS sequence"/>
</dbReference>
<proteinExistence type="predicted"/>
<evidence type="ECO:0000256" key="1">
    <source>
        <dbReference type="SAM" id="MobiDB-lite"/>
    </source>
</evidence>
<protein>
    <submittedName>
        <fullName evidence="2">Uncharacterized protein</fullName>
    </submittedName>
</protein>
<sequence>MDRPSGVKYRSFGLGRGLKNRRIDRRRSGVGETGEHTEVETHTEVGTHTEANASERFPTRSVERAREETGIDYGGACGAGGSC</sequence>
<comment type="caution">
    <text evidence="2">The sequence shown here is derived from an EMBL/GenBank/DDBJ whole genome shotgun (WGS) entry which is preliminary data.</text>
</comment>
<gene>
    <name evidence="2" type="ORF">J2751_001940</name>
</gene>
<evidence type="ECO:0000313" key="3">
    <source>
        <dbReference type="Proteomes" id="UP000823588"/>
    </source>
</evidence>
<name>A0A8T4GEJ4_9EURY</name>
<dbReference type="AlphaFoldDB" id="A0A8T4GEJ4"/>